<dbReference type="Gene3D" id="2.40.10.10">
    <property type="entry name" value="Trypsin-like serine proteases"/>
    <property type="match status" value="1"/>
</dbReference>
<dbReference type="VEuPathDB" id="FungiDB:PSHT_04111"/>
<reference evidence="1" key="1">
    <citation type="submission" date="2017-12" db="EMBL/GenBank/DDBJ databases">
        <title>Gene loss provides genomic basis for host adaptation in cereal stripe rust fungi.</title>
        <authorList>
            <person name="Xia C."/>
        </authorList>
    </citation>
    <scope>NUCLEOTIDE SEQUENCE [LARGE SCALE GENOMIC DNA]</scope>
    <source>
        <strain evidence="1">93-210</strain>
    </source>
</reference>
<comment type="caution">
    <text evidence="1">The sequence shown here is derived from an EMBL/GenBank/DDBJ whole genome shotgun (WGS) entry which is preliminary data.</text>
</comment>
<accession>A0A2S4VRQ4</accession>
<protein>
    <recommendedName>
        <fullName evidence="3">Serine protease</fullName>
    </recommendedName>
</protein>
<dbReference type="Proteomes" id="UP000239156">
    <property type="component" value="Unassembled WGS sequence"/>
</dbReference>
<proteinExistence type="predicted"/>
<evidence type="ECO:0008006" key="3">
    <source>
        <dbReference type="Google" id="ProtNLM"/>
    </source>
</evidence>
<sequence>MPHPPPSILNMASKVVGRFLARLSISRRPSHYECNYFTRSTKRYLNRSAGGGSSSSPQAIEQNRPISVNRLVDYLRLLSRIPCLTKTTSVDNLFDQADSLDGLQLNELLRYEADPISSRRVQLQTSAVHERSSGQNTDYNSHKLVVDSSWEIDSAAQRTEGVQRIDQGNGILSLSYIVVTDQNEAVNRKQTEEKHVITCTGFLIETQDSGDRILVTCAHTLWESKMILSKKEAESPNRDFRQRTRSGCLARDQQGNVFMVTQVIGGLASADLLFLKIIKLPSLAGLSLLAQELARDKSDIHLLESFHSLAIFDRPQEELKRYKTLPVSPYPPQGRSPVSIPQLNSSDDVDCLFEWEIGHVIEYKDTMGVKVTAGSYDPLNTILISTVPNKGSSGGPIINENGAVIGLVRGFQMAYDQKRTIGFGAVSERFWELFQLPGIRSSSPPPSSKDD</sequence>
<evidence type="ECO:0000313" key="1">
    <source>
        <dbReference type="EMBL" id="POW12191.1"/>
    </source>
</evidence>
<dbReference type="VEuPathDB" id="FungiDB:PSTT_04680"/>
<dbReference type="InterPro" id="IPR009003">
    <property type="entry name" value="Peptidase_S1_PA"/>
</dbReference>
<name>A0A2S4VRQ4_9BASI</name>
<dbReference type="AlphaFoldDB" id="A0A2S4VRQ4"/>
<keyword evidence="2" id="KW-1185">Reference proteome</keyword>
<dbReference type="Pfam" id="PF13365">
    <property type="entry name" value="Trypsin_2"/>
    <property type="match status" value="1"/>
</dbReference>
<dbReference type="InterPro" id="IPR043504">
    <property type="entry name" value="Peptidase_S1_PA_chymotrypsin"/>
</dbReference>
<dbReference type="EMBL" id="PKSL01000033">
    <property type="protein sequence ID" value="POW12191.1"/>
    <property type="molecule type" value="Genomic_DNA"/>
</dbReference>
<evidence type="ECO:0000313" key="2">
    <source>
        <dbReference type="Proteomes" id="UP000239156"/>
    </source>
</evidence>
<gene>
    <name evidence="1" type="ORF">PSTT_04680</name>
</gene>
<organism evidence="1 2">
    <name type="scientific">Puccinia striiformis</name>
    <dbReference type="NCBI Taxonomy" id="27350"/>
    <lineage>
        <taxon>Eukaryota</taxon>
        <taxon>Fungi</taxon>
        <taxon>Dikarya</taxon>
        <taxon>Basidiomycota</taxon>
        <taxon>Pucciniomycotina</taxon>
        <taxon>Pucciniomycetes</taxon>
        <taxon>Pucciniales</taxon>
        <taxon>Pucciniaceae</taxon>
        <taxon>Puccinia</taxon>
    </lineage>
</organism>
<dbReference type="SUPFAM" id="SSF50494">
    <property type="entry name" value="Trypsin-like serine proteases"/>
    <property type="match status" value="1"/>
</dbReference>